<keyword evidence="1" id="KW-0808">Transferase</keyword>
<dbReference type="PIRSF" id="PIRSF007023">
    <property type="entry name" value="UDP-Galf_transf"/>
    <property type="match status" value="1"/>
</dbReference>
<dbReference type="Pfam" id="PF26334">
    <property type="entry name" value="Gtf3_N"/>
    <property type="match status" value="1"/>
</dbReference>
<dbReference type="EMBL" id="SDGY01000006">
    <property type="protein sequence ID" value="TYC46161.1"/>
    <property type="molecule type" value="Genomic_DNA"/>
</dbReference>
<evidence type="ECO:0000313" key="4">
    <source>
        <dbReference type="EMBL" id="TYC46161.1"/>
    </source>
</evidence>
<gene>
    <name evidence="4" type="ORF">ESZ47_07985</name>
</gene>
<comment type="caution">
    <text evidence="4">The sequence shown here is derived from an EMBL/GenBank/DDBJ whole genome shotgun (WGS) entry which is preliminary data.</text>
</comment>
<sequence length="342" mass="39322">MTTWMTDIIQATDSGATFKARNDISKFSEQLGLRRLPIFRYDATLESLDSLHARIDGITAGVKAGDTVYYQFPTYNGVQFEKTFVQHMHIRQVNLVAVLHDVEFLRFPSTTYFDEITYLNNFDVVIVHNYRMETVLKEYGLKSNAVNLNIFDYSVNVQIPDRKKIEKKIIVAGSLNKSDYLKNWSYKIPIIAYGKQPNYSISSQVDYRGVLSPNQIVQKLPSGFGLVWDVNTNQYENSEEYAKYNNPHKVSLYIASGLPVIVKRGTAIATMVQTYNLGIIIDSLDELEEKIHQLTERQLDGIMIQVNHFKMLLTTGFFTKHAIIETEFQIAMGYPERSLFYE</sequence>
<dbReference type="InterPro" id="IPR058592">
    <property type="entry name" value="Gtf3_C"/>
</dbReference>
<dbReference type="Pfam" id="PF26337">
    <property type="entry name" value="Gtf3_C"/>
    <property type="match status" value="1"/>
</dbReference>
<name>A0A6P2CJS4_9LACO</name>
<dbReference type="Gene3D" id="3.40.50.2000">
    <property type="entry name" value="Glycogen Phosphorylase B"/>
    <property type="match status" value="2"/>
</dbReference>
<dbReference type="Proteomes" id="UP000442244">
    <property type="component" value="Unassembled WGS sequence"/>
</dbReference>
<dbReference type="InterPro" id="IPR058591">
    <property type="entry name" value="Gtf3_N"/>
</dbReference>
<reference evidence="4 5" key="1">
    <citation type="submission" date="2019-01" db="EMBL/GenBank/DDBJ databases">
        <title>Leuconostoc litchii sp. nov., a novel lactic acid bacterium isolated from lychee.</title>
        <authorList>
            <person name="Wang L.-T."/>
        </authorList>
    </citation>
    <scope>NUCLEOTIDE SEQUENCE [LARGE SCALE GENOMIC DNA]</scope>
    <source>
        <strain evidence="4 5">MB7</strain>
    </source>
</reference>
<dbReference type="AlphaFoldDB" id="A0A6P2CJS4"/>
<accession>A0A6P2CJS4</accession>
<keyword evidence="5" id="KW-1185">Reference proteome</keyword>
<feature type="domain" description="Glucosyltransferase 3-like C-terminal" evidence="3">
    <location>
        <begin position="169"/>
        <end position="325"/>
    </location>
</feature>
<evidence type="ECO:0000256" key="1">
    <source>
        <dbReference type="ARBA" id="ARBA00022679"/>
    </source>
</evidence>
<evidence type="ECO:0000259" key="2">
    <source>
        <dbReference type="Pfam" id="PF26334"/>
    </source>
</evidence>
<organism evidence="4 5">
    <name type="scientific">Leuconostoc litchii</name>
    <dbReference type="NCBI Taxonomy" id="1981069"/>
    <lineage>
        <taxon>Bacteria</taxon>
        <taxon>Bacillati</taxon>
        <taxon>Bacillota</taxon>
        <taxon>Bacilli</taxon>
        <taxon>Lactobacillales</taxon>
        <taxon>Lactobacillaceae</taxon>
        <taxon>Leuconostoc</taxon>
    </lineage>
</organism>
<proteinExistence type="predicted"/>
<evidence type="ECO:0008006" key="6">
    <source>
        <dbReference type="Google" id="ProtNLM"/>
    </source>
</evidence>
<feature type="domain" description="Glucosyltransferase 3-like N-terminal" evidence="2">
    <location>
        <begin position="3"/>
        <end position="150"/>
    </location>
</feature>
<dbReference type="OrthoDB" id="9790931at2"/>
<evidence type="ECO:0000313" key="5">
    <source>
        <dbReference type="Proteomes" id="UP000442244"/>
    </source>
</evidence>
<evidence type="ECO:0000259" key="3">
    <source>
        <dbReference type="Pfam" id="PF26337"/>
    </source>
</evidence>
<protein>
    <recommendedName>
        <fullName evidence="6">Beta-1,6-galactofuranosyltransferase</fullName>
    </recommendedName>
</protein>